<organism evidence="2 3">
    <name type="scientific">Ceratobasidium theobromae</name>
    <dbReference type="NCBI Taxonomy" id="1582974"/>
    <lineage>
        <taxon>Eukaryota</taxon>
        <taxon>Fungi</taxon>
        <taxon>Dikarya</taxon>
        <taxon>Basidiomycota</taxon>
        <taxon>Agaricomycotina</taxon>
        <taxon>Agaricomycetes</taxon>
        <taxon>Cantharellales</taxon>
        <taxon>Ceratobasidiaceae</taxon>
        <taxon>Ceratobasidium</taxon>
    </lineage>
</organism>
<accession>A0A5N5Q8T9</accession>
<protein>
    <submittedName>
        <fullName evidence="2">Uncharacterized protein</fullName>
    </submittedName>
</protein>
<keyword evidence="3" id="KW-1185">Reference proteome</keyword>
<comment type="caution">
    <text evidence="2">The sequence shown here is derived from an EMBL/GenBank/DDBJ whole genome shotgun (WGS) entry which is preliminary data.</text>
</comment>
<evidence type="ECO:0000256" key="1">
    <source>
        <dbReference type="SAM" id="MobiDB-lite"/>
    </source>
</evidence>
<dbReference type="EMBL" id="SSOP01000757">
    <property type="protein sequence ID" value="KAB5587817.1"/>
    <property type="molecule type" value="Genomic_DNA"/>
</dbReference>
<name>A0A5N5Q8T9_9AGAM</name>
<sequence length="116" mass="12313">MTAPRWGTAVKPARRSGLISVTRDSALAKGMVWCTQLIRLAKVSYGASPPTVRKMYDSSAPVSPKEKGTCPCQKRPPPIKASADGSITGTCLSEAATLYQGNARQYAVGWTRSTGP</sequence>
<evidence type="ECO:0000313" key="3">
    <source>
        <dbReference type="Proteomes" id="UP000383932"/>
    </source>
</evidence>
<reference evidence="2 3" key="1">
    <citation type="journal article" date="2019" name="Fungal Biol. Biotechnol.">
        <title>Draft genome sequence of fastidious pathogen Ceratobasidium theobromae, which causes vascular-streak dieback in Theobroma cacao.</title>
        <authorList>
            <person name="Ali S.S."/>
            <person name="Asman A."/>
            <person name="Shao J."/>
            <person name="Firmansyah A.P."/>
            <person name="Susilo A.W."/>
            <person name="Rosmana A."/>
            <person name="McMahon P."/>
            <person name="Junaid M."/>
            <person name="Guest D."/>
            <person name="Kheng T.Y."/>
            <person name="Meinhardt L.W."/>
            <person name="Bailey B.A."/>
        </authorList>
    </citation>
    <scope>NUCLEOTIDE SEQUENCE [LARGE SCALE GENOMIC DNA]</scope>
    <source>
        <strain evidence="2 3">CT2</strain>
    </source>
</reference>
<feature type="region of interest" description="Disordered" evidence="1">
    <location>
        <begin position="56"/>
        <end position="85"/>
    </location>
</feature>
<gene>
    <name evidence="2" type="ORF">CTheo_8741</name>
</gene>
<dbReference type="Proteomes" id="UP000383932">
    <property type="component" value="Unassembled WGS sequence"/>
</dbReference>
<evidence type="ECO:0000313" key="2">
    <source>
        <dbReference type="EMBL" id="KAB5587817.1"/>
    </source>
</evidence>
<proteinExistence type="predicted"/>
<dbReference type="AlphaFoldDB" id="A0A5N5Q8T9"/>